<dbReference type="Proteomes" id="UP000499080">
    <property type="component" value="Unassembled WGS sequence"/>
</dbReference>
<evidence type="ECO:0000313" key="1">
    <source>
        <dbReference type="EMBL" id="GBM36681.1"/>
    </source>
</evidence>
<organism evidence="1 2">
    <name type="scientific">Araneus ventricosus</name>
    <name type="common">Orbweaver spider</name>
    <name type="synonym">Epeira ventricosa</name>
    <dbReference type="NCBI Taxonomy" id="182803"/>
    <lineage>
        <taxon>Eukaryota</taxon>
        <taxon>Metazoa</taxon>
        <taxon>Ecdysozoa</taxon>
        <taxon>Arthropoda</taxon>
        <taxon>Chelicerata</taxon>
        <taxon>Arachnida</taxon>
        <taxon>Araneae</taxon>
        <taxon>Araneomorphae</taxon>
        <taxon>Entelegynae</taxon>
        <taxon>Araneoidea</taxon>
        <taxon>Araneidae</taxon>
        <taxon>Araneus</taxon>
    </lineage>
</organism>
<accession>A0A4Y2F692</accession>
<proteinExistence type="predicted"/>
<gene>
    <name evidence="1" type="ORF">AVEN_30208_1</name>
</gene>
<keyword evidence="2" id="KW-1185">Reference proteome</keyword>
<dbReference type="AlphaFoldDB" id="A0A4Y2F692"/>
<comment type="caution">
    <text evidence="1">The sequence shown here is derived from an EMBL/GenBank/DDBJ whole genome shotgun (WGS) entry which is preliminary data.</text>
</comment>
<sequence>MQQASWMNIDLRSFHLDYSSVLFDETRQGNIVLNFLLDTLHYTTDRGGLVVRSRLRARRFQLQNSIPLKIHRIWDVLHVKSYVVAKRPPTGAVRKFGDGGVPGGGIQVSILVI</sequence>
<dbReference type="EMBL" id="BGPR01172776">
    <property type="protein sequence ID" value="GBM36681.1"/>
    <property type="molecule type" value="Genomic_DNA"/>
</dbReference>
<protein>
    <submittedName>
        <fullName evidence="1">Uncharacterized protein</fullName>
    </submittedName>
</protein>
<reference evidence="1 2" key="1">
    <citation type="journal article" date="2019" name="Sci. Rep.">
        <title>Orb-weaving spider Araneus ventricosus genome elucidates the spidroin gene catalogue.</title>
        <authorList>
            <person name="Kono N."/>
            <person name="Nakamura H."/>
            <person name="Ohtoshi R."/>
            <person name="Moran D.A.P."/>
            <person name="Shinohara A."/>
            <person name="Yoshida Y."/>
            <person name="Fujiwara M."/>
            <person name="Mori M."/>
            <person name="Tomita M."/>
            <person name="Arakawa K."/>
        </authorList>
    </citation>
    <scope>NUCLEOTIDE SEQUENCE [LARGE SCALE GENOMIC DNA]</scope>
</reference>
<name>A0A4Y2F692_ARAVE</name>
<evidence type="ECO:0000313" key="2">
    <source>
        <dbReference type="Proteomes" id="UP000499080"/>
    </source>
</evidence>